<proteinExistence type="predicted"/>
<gene>
    <name evidence="2" type="ORF">BDZ90DRAFT_262496</name>
</gene>
<name>A0A316UM49_9BASI</name>
<dbReference type="GeneID" id="37030314"/>
<feature type="region of interest" description="Disordered" evidence="1">
    <location>
        <begin position="187"/>
        <end position="218"/>
    </location>
</feature>
<accession>A0A316UM49</accession>
<organism evidence="2 3">
    <name type="scientific">Jaminaea rosea</name>
    <dbReference type="NCBI Taxonomy" id="1569628"/>
    <lineage>
        <taxon>Eukaryota</taxon>
        <taxon>Fungi</taxon>
        <taxon>Dikarya</taxon>
        <taxon>Basidiomycota</taxon>
        <taxon>Ustilaginomycotina</taxon>
        <taxon>Exobasidiomycetes</taxon>
        <taxon>Microstromatales</taxon>
        <taxon>Microstromatales incertae sedis</taxon>
        <taxon>Jaminaea</taxon>
    </lineage>
</organism>
<sequence>MSHRSYIPADNKAKPTVTVIHDEAGGFVITAESGNTFEAVRLVEPTWGEITAYYEVGDKTKYLPPDKYVVEVKESTIIPSGAKLVVFPIPESMGMPKKLWTLYFPPVVPGTNDEHAPGTQPAPALLFTKDEKDAAVVEKSSLEPIQVRPRLMHPIGEETQKERERGRRTFPALADEKFEEMWQGSTLGGLKAGVPHWQDDDDDETVAAAAGKGREKSE</sequence>
<dbReference type="RefSeq" id="XP_025360063.1">
    <property type="nucleotide sequence ID" value="XM_025508491.1"/>
</dbReference>
<protein>
    <submittedName>
        <fullName evidence="2">Uncharacterized protein</fullName>
    </submittedName>
</protein>
<keyword evidence="3" id="KW-1185">Reference proteome</keyword>
<evidence type="ECO:0000313" key="3">
    <source>
        <dbReference type="Proteomes" id="UP000245884"/>
    </source>
</evidence>
<dbReference type="EMBL" id="KZ819676">
    <property type="protein sequence ID" value="PWN25451.1"/>
    <property type="molecule type" value="Genomic_DNA"/>
</dbReference>
<evidence type="ECO:0000313" key="2">
    <source>
        <dbReference type="EMBL" id="PWN25451.1"/>
    </source>
</evidence>
<evidence type="ECO:0000256" key="1">
    <source>
        <dbReference type="SAM" id="MobiDB-lite"/>
    </source>
</evidence>
<dbReference type="AlphaFoldDB" id="A0A316UM49"/>
<reference evidence="2 3" key="1">
    <citation type="journal article" date="2018" name="Mol. Biol. Evol.">
        <title>Broad Genomic Sampling Reveals a Smut Pathogenic Ancestry of the Fungal Clade Ustilaginomycotina.</title>
        <authorList>
            <person name="Kijpornyongpan T."/>
            <person name="Mondo S.J."/>
            <person name="Barry K."/>
            <person name="Sandor L."/>
            <person name="Lee J."/>
            <person name="Lipzen A."/>
            <person name="Pangilinan J."/>
            <person name="LaButti K."/>
            <person name="Hainaut M."/>
            <person name="Henrissat B."/>
            <person name="Grigoriev I.V."/>
            <person name="Spatafora J.W."/>
            <person name="Aime M.C."/>
        </authorList>
    </citation>
    <scope>NUCLEOTIDE SEQUENCE [LARGE SCALE GENOMIC DNA]</scope>
    <source>
        <strain evidence="2 3">MCA 5214</strain>
    </source>
</reference>
<dbReference type="Proteomes" id="UP000245884">
    <property type="component" value="Unassembled WGS sequence"/>
</dbReference>